<evidence type="ECO:0000313" key="3">
    <source>
        <dbReference type="EMBL" id="KAG8368800.1"/>
    </source>
</evidence>
<feature type="compositionally biased region" description="Polar residues" evidence="2">
    <location>
        <begin position="590"/>
        <end position="599"/>
    </location>
</feature>
<organism evidence="3 4">
    <name type="scientific">Buddleja alternifolia</name>
    <dbReference type="NCBI Taxonomy" id="168488"/>
    <lineage>
        <taxon>Eukaryota</taxon>
        <taxon>Viridiplantae</taxon>
        <taxon>Streptophyta</taxon>
        <taxon>Embryophyta</taxon>
        <taxon>Tracheophyta</taxon>
        <taxon>Spermatophyta</taxon>
        <taxon>Magnoliopsida</taxon>
        <taxon>eudicotyledons</taxon>
        <taxon>Gunneridae</taxon>
        <taxon>Pentapetalae</taxon>
        <taxon>asterids</taxon>
        <taxon>lamiids</taxon>
        <taxon>Lamiales</taxon>
        <taxon>Scrophulariaceae</taxon>
        <taxon>Buddlejeae</taxon>
        <taxon>Buddleja</taxon>
    </lineage>
</organism>
<protein>
    <recommendedName>
        <fullName evidence="5">T-complex protein 11</fullName>
    </recommendedName>
</protein>
<dbReference type="PANTHER" id="PTHR12832:SF11">
    <property type="entry name" value="LD23868P"/>
    <property type="match status" value="1"/>
</dbReference>
<dbReference type="PANTHER" id="PTHR12832">
    <property type="entry name" value="TESTIS-SPECIFIC PROTEIN PBS13 T-COMPLEX 11"/>
    <property type="match status" value="1"/>
</dbReference>
<evidence type="ECO:0000313" key="4">
    <source>
        <dbReference type="Proteomes" id="UP000826271"/>
    </source>
</evidence>
<evidence type="ECO:0000256" key="2">
    <source>
        <dbReference type="SAM" id="MobiDB-lite"/>
    </source>
</evidence>
<feature type="compositionally biased region" description="Low complexity" evidence="2">
    <location>
        <begin position="638"/>
        <end position="650"/>
    </location>
</feature>
<dbReference type="Pfam" id="PF05794">
    <property type="entry name" value="Tcp11"/>
    <property type="match status" value="1"/>
</dbReference>
<dbReference type="GO" id="GO:0007165">
    <property type="term" value="P:signal transduction"/>
    <property type="evidence" value="ECO:0007669"/>
    <property type="project" value="TreeGrafter"/>
</dbReference>
<dbReference type="InterPro" id="IPR008862">
    <property type="entry name" value="Tcp11"/>
</dbReference>
<comment type="caution">
    <text evidence="3">The sequence shown here is derived from an EMBL/GenBank/DDBJ whole genome shotgun (WGS) entry which is preliminary data.</text>
</comment>
<feature type="region of interest" description="Disordered" evidence="2">
    <location>
        <begin position="67"/>
        <end position="92"/>
    </location>
</feature>
<sequence>MESPETGRPAIGIVMEIPAIDGALSCTPRTVPTWLRRRLSELKTPHLTVEEIESKLRDADLRRQKFYENISSKARPRPRSPSRSSSHEENLGQRLKAKLLAAEEKRLSILTNSQTRLAKLNELRQAARTEAEMRFKRQRAELGTKVEMRVRQAEANRLLILRALRQRRTTLRERTSQSLMRRVARESKYKERVRDAICQKRAAAEKKRFELLEAEKKRARALALRVQRVANSNQRKIVKNEMKEKREDRLTTARIKKAEFSMRGSCNTVHCSGNTKDEQADILSIKLARCWKKFRKLRKTTVHLAKVYNKLNINERSVKSIPFEQFALILQSASTLRIAKPLLDRLESRYRLSRAIGFAPNPSSYDDIDHLLKRVTNPTRNNFSRKAIFRSEGKKIVSVRQAAETPVQLSRYQARIVLCAYMILGHPDAVISGQGERQMALVESAGKFVREFELLIKIILNGPLNVSDEKFDHELVTRRTFKLQLAAFDSAWCSFLNSFVVWKTKDAKSLEEDLVRAACRLELSMIQTCKMNPDGVTSPSPYHMMPIQKQVSNDQKLLREKVLHLSGDAGIQRMENALSETRMKFFARENGSSTTQSAELVSPTPAPPSSSGYSDEASKQSSVMQPLSRDDINKKKINSSPSSNSTSQFSGESFDMKNVMIVNEYVHGEHLAFTDNPSTSGVYRNNMKKLKGAMEKAFWDGIVESVKQDEPNYSHVVELMREVRDEICAMAPHSWREEIFEAIDLEILAQVLSSGGLDIDYLGRILESALITLQKLSAPAYENELKKKHQQFMKELAKTCWASGISKNSHVVALINGLRFVLQQIQELKQEISKARIRMLEPFLKGPEALYYLGKFFTNHYGHPSKACNALPLTEKWLSSARVGKDEEWNDHKNSLSELTRRHESSPTFLPSTTLRTGGSLLVKMSGNQADASSTASSTSYIETIDSHLECKGEEVDLLVRLGLTKLVSKITGLTESELPETLNLNLPRLRSVQSRVQKIIVIATSLLVLRQTLLSQHIVTSQSQMDRILSNGFKRLSDCVDSVADAGIKDMIEILSSAIEEVEKSVETKKLQPMKEIMARMLTKSLQDEDAVFTRVSQAVYLASRGAVLGGTGKQGRELAEMALQKVGAALLIDEVVQAASVLLVTAKVSVIVHGPWYANLIKE</sequence>
<evidence type="ECO:0008006" key="5">
    <source>
        <dbReference type="Google" id="ProtNLM"/>
    </source>
</evidence>
<accession>A0AAV6WP80</accession>
<reference evidence="3" key="1">
    <citation type="submission" date="2019-10" db="EMBL/GenBank/DDBJ databases">
        <authorList>
            <person name="Zhang R."/>
            <person name="Pan Y."/>
            <person name="Wang J."/>
            <person name="Ma R."/>
            <person name="Yu S."/>
        </authorList>
    </citation>
    <scope>NUCLEOTIDE SEQUENCE</scope>
    <source>
        <strain evidence="3">LA-IB0</strain>
        <tissue evidence="3">Leaf</tissue>
    </source>
</reference>
<name>A0AAV6WP80_9LAMI</name>
<feature type="region of interest" description="Disordered" evidence="2">
    <location>
        <begin position="590"/>
        <end position="651"/>
    </location>
</feature>
<comment type="similarity">
    <text evidence="1">Belongs to the TCP11 family.</text>
</comment>
<feature type="compositionally biased region" description="Polar residues" evidence="2">
    <location>
        <begin position="609"/>
        <end position="625"/>
    </location>
</feature>
<evidence type="ECO:0000256" key="1">
    <source>
        <dbReference type="ARBA" id="ARBA00010954"/>
    </source>
</evidence>
<dbReference type="Proteomes" id="UP000826271">
    <property type="component" value="Unassembled WGS sequence"/>
</dbReference>
<proteinExistence type="inferred from homology"/>
<gene>
    <name evidence="3" type="ORF">BUALT_Bualt15G0084400</name>
</gene>
<dbReference type="AlphaFoldDB" id="A0AAV6WP80"/>
<dbReference type="EMBL" id="WHWC01000015">
    <property type="protein sequence ID" value="KAG8368800.1"/>
    <property type="molecule type" value="Genomic_DNA"/>
</dbReference>
<keyword evidence="4" id="KW-1185">Reference proteome</keyword>